<feature type="non-terminal residue" evidence="1">
    <location>
        <position position="1"/>
    </location>
</feature>
<sequence>ALFLVLFHLSCPHHYNDCIETFGHGQSWLSCVFNGTCLHINRQWYKILQWNHALLAPVQLTYYCQKIQEKDEISGLIWVFVDGMYKQIYHPRPETEDQEIIWSGHKHMHSIQFLITTIPDGMISCTVG</sequence>
<name>A0A3N4K345_9PEZI</name>
<dbReference type="STRING" id="1336337.A0A3N4K345"/>
<keyword evidence="2" id="KW-1185">Reference proteome</keyword>
<dbReference type="EMBL" id="ML120355">
    <property type="protein sequence ID" value="RPB04984.1"/>
    <property type="molecule type" value="Genomic_DNA"/>
</dbReference>
<protein>
    <recommendedName>
        <fullName evidence="3">DDE Tnp4 domain-containing protein</fullName>
    </recommendedName>
</protein>
<evidence type="ECO:0000313" key="2">
    <source>
        <dbReference type="Proteomes" id="UP000276215"/>
    </source>
</evidence>
<organism evidence="1 2">
    <name type="scientific">Choiromyces venosus 120613-1</name>
    <dbReference type="NCBI Taxonomy" id="1336337"/>
    <lineage>
        <taxon>Eukaryota</taxon>
        <taxon>Fungi</taxon>
        <taxon>Dikarya</taxon>
        <taxon>Ascomycota</taxon>
        <taxon>Pezizomycotina</taxon>
        <taxon>Pezizomycetes</taxon>
        <taxon>Pezizales</taxon>
        <taxon>Tuberaceae</taxon>
        <taxon>Choiromyces</taxon>
    </lineage>
</organism>
<reference evidence="1 2" key="1">
    <citation type="journal article" date="2018" name="Nat. Ecol. Evol.">
        <title>Pezizomycetes genomes reveal the molecular basis of ectomycorrhizal truffle lifestyle.</title>
        <authorList>
            <person name="Murat C."/>
            <person name="Payen T."/>
            <person name="Noel B."/>
            <person name="Kuo A."/>
            <person name="Morin E."/>
            <person name="Chen J."/>
            <person name="Kohler A."/>
            <person name="Krizsan K."/>
            <person name="Balestrini R."/>
            <person name="Da Silva C."/>
            <person name="Montanini B."/>
            <person name="Hainaut M."/>
            <person name="Levati E."/>
            <person name="Barry K.W."/>
            <person name="Belfiori B."/>
            <person name="Cichocki N."/>
            <person name="Clum A."/>
            <person name="Dockter R.B."/>
            <person name="Fauchery L."/>
            <person name="Guy J."/>
            <person name="Iotti M."/>
            <person name="Le Tacon F."/>
            <person name="Lindquist E.A."/>
            <person name="Lipzen A."/>
            <person name="Malagnac F."/>
            <person name="Mello A."/>
            <person name="Molinier V."/>
            <person name="Miyauchi S."/>
            <person name="Poulain J."/>
            <person name="Riccioni C."/>
            <person name="Rubini A."/>
            <person name="Sitrit Y."/>
            <person name="Splivallo R."/>
            <person name="Traeger S."/>
            <person name="Wang M."/>
            <person name="Zifcakova L."/>
            <person name="Wipf D."/>
            <person name="Zambonelli A."/>
            <person name="Paolocci F."/>
            <person name="Nowrousian M."/>
            <person name="Ottonello S."/>
            <person name="Baldrian P."/>
            <person name="Spatafora J.W."/>
            <person name="Henrissat B."/>
            <person name="Nagy L.G."/>
            <person name="Aury J.M."/>
            <person name="Wincker P."/>
            <person name="Grigoriev I.V."/>
            <person name="Bonfante P."/>
            <person name="Martin F.M."/>
        </authorList>
    </citation>
    <scope>NUCLEOTIDE SEQUENCE [LARGE SCALE GENOMIC DNA]</scope>
    <source>
        <strain evidence="1 2">120613-1</strain>
    </source>
</reference>
<accession>A0A3N4K345</accession>
<dbReference type="Proteomes" id="UP000276215">
    <property type="component" value="Unassembled WGS sequence"/>
</dbReference>
<proteinExistence type="predicted"/>
<evidence type="ECO:0000313" key="1">
    <source>
        <dbReference type="EMBL" id="RPB04984.1"/>
    </source>
</evidence>
<evidence type="ECO:0008006" key="3">
    <source>
        <dbReference type="Google" id="ProtNLM"/>
    </source>
</evidence>
<gene>
    <name evidence="1" type="ORF">L873DRAFT_1916036</name>
</gene>
<dbReference type="AlphaFoldDB" id="A0A3N4K345"/>